<evidence type="ECO:0000256" key="2">
    <source>
        <dbReference type="ARBA" id="ARBA00008445"/>
    </source>
</evidence>
<keyword evidence="5 10" id="KW-0812">Transmembrane</keyword>
<evidence type="ECO:0000256" key="10">
    <source>
        <dbReference type="RuleBase" id="RU365087"/>
    </source>
</evidence>
<evidence type="ECO:0000256" key="7">
    <source>
        <dbReference type="ARBA" id="ARBA00022989"/>
    </source>
</evidence>
<keyword evidence="12" id="KW-1185">Reference proteome</keyword>
<dbReference type="AlphaFoldDB" id="A0A1M6NTM6"/>
<protein>
    <recommendedName>
        <fullName evidence="10">Protein-export membrane protein SecG</fullName>
    </recommendedName>
</protein>
<dbReference type="RefSeq" id="WP_178139237.1">
    <property type="nucleotide sequence ID" value="NZ_FRAD01000011.1"/>
</dbReference>
<evidence type="ECO:0000256" key="6">
    <source>
        <dbReference type="ARBA" id="ARBA00022927"/>
    </source>
</evidence>
<keyword evidence="4 10" id="KW-1003">Cell membrane</keyword>
<proteinExistence type="inferred from homology"/>
<organism evidence="11 12">
    <name type="scientific">Hathewaya proteolytica DSM 3090</name>
    <dbReference type="NCBI Taxonomy" id="1121331"/>
    <lineage>
        <taxon>Bacteria</taxon>
        <taxon>Bacillati</taxon>
        <taxon>Bacillota</taxon>
        <taxon>Clostridia</taxon>
        <taxon>Eubacteriales</taxon>
        <taxon>Clostridiaceae</taxon>
        <taxon>Hathewaya</taxon>
    </lineage>
</organism>
<evidence type="ECO:0000313" key="11">
    <source>
        <dbReference type="EMBL" id="SHJ99083.1"/>
    </source>
</evidence>
<dbReference type="GO" id="GO:0043952">
    <property type="term" value="P:protein transport by the Sec complex"/>
    <property type="evidence" value="ECO:0007669"/>
    <property type="project" value="TreeGrafter"/>
</dbReference>
<reference evidence="11 12" key="1">
    <citation type="submission" date="2016-11" db="EMBL/GenBank/DDBJ databases">
        <authorList>
            <person name="Jaros S."/>
            <person name="Januszkiewicz K."/>
            <person name="Wedrychowicz H."/>
        </authorList>
    </citation>
    <scope>NUCLEOTIDE SEQUENCE [LARGE SCALE GENOMIC DNA]</scope>
    <source>
        <strain evidence="11 12">DSM 3090</strain>
    </source>
</reference>
<evidence type="ECO:0000256" key="1">
    <source>
        <dbReference type="ARBA" id="ARBA00004651"/>
    </source>
</evidence>
<dbReference type="PANTHER" id="PTHR34182:SF1">
    <property type="entry name" value="PROTEIN-EXPORT MEMBRANE PROTEIN SECG"/>
    <property type="match status" value="1"/>
</dbReference>
<dbReference type="GO" id="GO:0065002">
    <property type="term" value="P:intracellular protein transmembrane transport"/>
    <property type="evidence" value="ECO:0007669"/>
    <property type="project" value="TreeGrafter"/>
</dbReference>
<dbReference type="GO" id="GO:0005886">
    <property type="term" value="C:plasma membrane"/>
    <property type="evidence" value="ECO:0007669"/>
    <property type="project" value="UniProtKB-SubCell"/>
</dbReference>
<dbReference type="Proteomes" id="UP000183952">
    <property type="component" value="Unassembled WGS sequence"/>
</dbReference>
<evidence type="ECO:0000256" key="9">
    <source>
        <dbReference type="ARBA" id="ARBA00023136"/>
    </source>
</evidence>
<evidence type="ECO:0000256" key="5">
    <source>
        <dbReference type="ARBA" id="ARBA00022692"/>
    </source>
</evidence>
<keyword evidence="7 10" id="KW-1133">Transmembrane helix</keyword>
<dbReference type="NCBIfam" id="TIGR00810">
    <property type="entry name" value="secG"/>
    <property type="match status" value="1"/>
</dbReference>
<evidence type="ECO:0000256" key="3">
    <source>
        <dbReference type="ARBA" id="ARBA00022448"/>
    </source>
</evidence>
<keyword evidence="9 10" id="KW-0472">Membrane</keyword>
<keyword evidence="6 10" id="KW-0653">Protein transport</keyword>
<keyword evidence="3 10" id="KW-0813">Transport</keyword>
<sequence>MALFLKIALVVISIILIVSIIMQPSKSQGLNSIISGGNENYFSKNKVKTREKTLEKVTSVSAFLFAVIVLLMHRYS</sequence>
<gene>
    <name evidence="11" type="ORF">SAMN02745248_01487</name>
</gene>
<evidence type="ECO:0000256" key="8">
    <source>
        <dbReference type="ARBA" id="ARBA00023010"/>
    </source>
</evidence>
<evidence type="ECO:0000313" key="12">
    <source>
        <dbReference type="Proteomes" id="UP000183952"/>
    </source>
</evidence>
<keyword evidence="8 10" id="KW-0811">Translocation</keyword>
<comment type="similarity">
    <text evidence="2 10">Belongs to the SecG family.</text>
</comment>
<dbReference type="InterPro" id="IPR004692">
    <property type="entry name" value="SecG"/>
</dbReference>
<evidence type="ECO:0000256" key="4">
    <source>
        <dbReference type="ARBA" id="ARBA00022475"/>
    </source>
</evidence>
<name>A0A1M6NTM6_9CLOT</name>
<dbReference type="PANTHER" id="PTHR34182">
    <property type="entry name" value="PROTEIN-EXPORT MEMBRANE PROTEIN SECG"/>
    <property type="match status" value="1"/>
</dbReference>
<dbReference type="EMBL" id="FRAD01000011">
    <property type="protein sequence ID" value="SHJ99083.1"/>
    <property type="molecule type" value="Genomic_DNA"/>
</dbReference>
<comment type="subcellular location">
    <subcellularLocation>
        <location evidence="1 10">Cell membrane</location>
        <topology evidence="1 10">Multi-pass membrane protein</topology>
    </subcellularLocation>
</comment>
<comment type="function">
    <text evidence="10">Involved in protein export. Participates in an early event of protein translocation.</text>
</comment>
<dbReference type="GO" id="GO:0009306">
    <property type="term" value="P:protein secretion"/>
    <property type="evidence" value="ECO:0007669"/>
    <property type="project" value="UniProtKB-UniRule"/>
</dbReference>
<dbReference type="Pfam" id="PF03840">
    <property type="entry name" value="SecG"/>
    <property type="match status" value="1"/>
</dbReference>
<accession>A0A1M6NTM6</accession>
<feature type="transmembrane region" description="Helical" evidence="10">
    <location>
        <begin position="53"/>
        <end position="72"/>
    </location>
</feature>
<dbReference type="STRING" id="1121331.SAMN02745248_01487"/>
<dbReference type="GO" id="GO:0015450">
    <property type="term" value="F:protein-transporting ATPase activity"/>
    <property type="evidence" value="ECO:0007669"/>
    <property type="project" value="UniProtKB-UniRule"/>
</dbReference>
<comment type="caution">
    <text evidence="10">Lacks conserved residue(s) required for the propagation of feature annotation.</text>
</comment>